<dbReference type="SUPFAM" id="SSF64356">
    <property type="entry name" value="SNARE-like"/>
    <property type="match status" value="1"/>
</dbReference>
<gene>
    <name evidence="8" type="ORF">PV07_11742</name>
</gene>
<name>A0A0D2BWW4_9EURO</name>
<comment type="subcellular location">
    <subcellularLocation>
        <location evidence="7">Endoplasmic reticulum</location>
    </subcellularLocation>
    <subcellularLocation>
        <location evidence="7">Golgi apparatus</location>
        <location evidence="7">cis-Golgi network</location>
    </subcellularLocation>
    <subcellularLocation>
        <location evidence="1">Golgi apparatus</location>
    </subcellularLocation>
</comment>
<evidence type="ECO:0000256" key="6">
    <source>
        <dbReference type="ARBA" id="ARBA00038179"/>
    </source>
</evidence>
<keyword evidence="9" id="KW-1185">Reference proteome</keyword>
<evidence type="ECO:0000256" key="2">
    <source>
        <dbReference type="ARBA" id="ARBA00022448"/>
    </source>
</evidence>
<dbReference type="GeneID" id="27350936"/>
<evidence type="ECO:0000256" key="3">
    <source>
        <dbReference type="ARBA" id="ARBA00022824"/>
    </source>
</evidence>
<dbReference type="InterPro" id="IPR007233">
    <property type="entry name" value="TRAPPC"/>
</dbReference>
<keyword evidence="4 7" id="KW-0931">ER-Golgi transport</keyword>
<evidence type="ECO:0000313" key="9">
    <source>
        <dbReference type="Proteomes" id="UP000054466"/>
    </source>
</evidence>
<evidence type="ECO:0000313" key="8">
    <source>
        <dbReference type="EMBL" id="KIW23553.1"/>
    </source>
</evidence>
<dbReference type="HOGENOM" id="CLU_053380_2_2_1"/>
<comment type="subunit">
    <text evidence="7">Part of the multisubunit transport protein particle (TRAPP) complex.</text>
</comment>
<evidence type="ECO:0000256" key="4">
    <source>
        <dbReference type="ARBA" id="ARBA00022892"/>
    </source>
</evidence>
<dbReference type="Proteomes" id="UP000054466">
    <property type="component" value="Unassembled WGS sequence"/>
</dbReference>
<accession>A0A0D2BWW4</accession>
<dbReference type="PANTHER" id="PTHR23249:SF15">
    <property type="entry name" value="TRAFFICKING PROTEIN PARTICLE COMPLEX SUBUNIT 4"/>
    <property type="match status" value="1"/>
</dbReference>
<dbReference type="GO" id="GO:0030008">
    <property type="term" value="C:TRAPP complex"/>
    <property type="evidence" value="ECO:0007669"/>
    <property type="project" value="UniProtKB-UniRule"/>
</dbReference>
<dbReference type="AlphaFoldDB" id="A0A0D2BWW4"/>
<dbReference type="EMBL" id="KN847046">
    <property type="protein sequence ID" value="KIW23553.1"/>
    <property type="molecule type" value="Genomic_DNA"/>
</dbReference>
<dbReference type="STRING" id="569365.A0A0D2BWW4"/>
<dbReference type="GO" id="GO:0006888">
    <property type="term" value="P:endoplasmic reticulum to Golgi vesicle-mediated transport"/>
    <property type="evidence" value="ECO:0007669"/>
    <property type="project" value="UniProtKB-UniRule"/>
</dbReference>
<keyword evidence="5 7" id="KW-0333">Golgi apparatus</keyword>
<dbReference type="CDD" id="cd14856">
    <property type="entry name" value="TRAPPC4_synbindin"/>
    <property type="match status" value="1"/>
</dbReference>
<dbReference type="InterPro" id="IPR011012">
    <property type="entry name" value="Longin-like_dom_sf"/>
</dbReference>
<protein>
    <recommendedName>
        <fullName evidence="7">Trafficking protein particle complex subunit</fullName>
    </recommendedName>
</protein>
<dbReference type="VEuPathDB" id="FungiDB:PV07_11742"/>
<evidence type="ECO:0000256" key="5">
    <source>
        <dbReference type="ARBA" id="ARBA00023034"/>
    </source>
</evidence>
<keyword evidence="3 7" id="KW-0256">Endoplasmic reticulum</keyword>
<dbReference type="Pfam" id="PF04099">
    <property type="entry name" value="Sybindin"/>
    <property type="match status" value="1"/>
</dbReference>
<dbReference type="PANTHER" id="PTHR23249">
    <property type="entry name" value="TRAFFICKING PROTEIN PARTICLE COMPLEX SUBUNIT"/>
    <property type="match status" value="1"/>
</dbReference>
<comment type="similarity">
    <text evidence="6">Belongs to the TRAPP small subunits family. TRAPPC4 subfamily.</text>
</comment>
<dbReference type="OrthoDB" id="246406at2759"/>
<dbReference type="SMART" id="SM01399">
    <property type="entry name" value="Sybindin"/>
    <property type="match status" value="1"/>
</dbReference>
<dbReference type="GO" id="GO:0005783">
    <property type="term" value="C:endoplasmic reticulum"/>
    <property type="evidence" value="ECO:0007669"/>
    <property type="project" value="UniProtKB-SubCell"/>
</dbReference>
<evidence type="ECO:0000256" key="7">
    <source>
        <dbReference type="RuleBase" id="RU366065"/>
    </source>
</evidence>
<dbReference type="GO" id="GO:0005794">
    <property type="term" value="C:Golgi apparatus"/>
    <property type="evidence" value="ECO:0007669"/>
    <property type="project" value="UniProtKB-SubCell"/>
</dbReference>
<dbReference type="Gene3D" id="3.30.450.70">
    <property type="match status" value="1"/>
</dbReference>
<sequence>MVVKEASVHYYCWRNHKADARRRRRRKRVNQREDPLSNLGVLYAEFLRCPPDPKNVAHTHMQLTDSVTGTRWYLRYPSQATMPVFALLIISKAGSLIYHRTFPTTSPGTAAGNLTGQSQTQTVGTLGLPGTSTLTTNDYLVLAGTFHGVHAITRSLTPKLPVTSSATTPSGKNWTYPDPTVAPSGIESLESSFFRLTVFQTLSGTKFLLFTDPSMPNTDVLMKGIYERYADYVCKNPFWQMEMPIRIEAWDRSLGQWLTRR</sequence>
<keyword evidence="2 7" id="KW-0813">Transport</keyword>
<reference evidence="8 9" key="1">
    <citation type="submission" date="2015-01" db="EMBL/GenBank/DDBJ databases">
        <title>The Genome Sequence of Cladophialophora immunda CBS83496.</title>
        <authorList>
            <consortium name="The Broad Institute Genomics Platform"/>
            <person name="Cuomo C."/>
            <person name="de Hoog S."/>
            <person name="Gorbushina A."/>
            <person name="Stielow B."/>
            <person name="Teixiera M."/>
            <person name="Abouelleil A."/>
            <person name="Chapman S.B."/>
            <person name="Priest M."/>
            <person name="Young S.K."/>
            <person name="Wortman J."/>
            <person name="Nusbaum C."/>
            <person name="Birren B."/>
        </authorList>
    </citation>
    <scope>NUCLEOTIDE SEQUENCE [LARGE SCALE GENOMIC DNA]</scope>
    <source>
        <strain evidence="8 9">CBS 83496</strain>
    </source>
</reference>
<proteinExistence type="inferred from homology"/>
<organism evidence="8 9">
    <name type="scientific">Cladophialophora immunda</name>
    <dbReference type="NCBI Taxonomy" id="569365"/>
    <lineage>
        <taxon>Eukaryota</taxon>
        <taxon>Fungi</taxon>
        <taxon>Dikarya</taxon>
        <taxon>Ascomycota</taxon>
        <taxon>Pezizomycotina</taxon>
        <taxon>Eurotiomycetes</taxon>
        <taxon>Chaetothyriomycetidae</taxon>
        <taxon>Chaetothyriales</taxon>
        <taxon>Herpotrichiellaceae</taxon>
        <taxon>Cladophialophora</taxon>
    </lineage>
</organism>
<evidence type="ECO:0000256" key="1">
    <source>
        <dbReference type="ARBA" id="ARBA00004555"/>
    </source>
</evidence>
<dbReference type="RefSeq" id="XP_016243769.1">
    <property type="nucleotide sequence ID" value="XM_016399207.1"/>
</dbReference>